<gene>
    <name evidence="4" type="ORF">RQP52_07820</name>
</gene>
<dbReference type="InterPro" id="IPR009057">
    <property type="entry name" value="Homeodomain-like_sf"/>
</dbReference>
<dbReference type="Pfam" id="PF00440">
    <property type="entry name" value="TetR_N"/>
    <property type="match status" value="1"/>
</dbReference>
<evidence type="ECO:0000256" key="1">
    <source>
        <dbReference type="ARBA" id="ARBA00023125"/>
    </source>
</evidence>
<dbReference type="Proteomes" id="UP001260980">
    <property type="component" value="Unassembled WGS sequence"/>
</dbReference>
<dbReference type="PANTHER" id="PTHR43479">
    <property type="entry name" value="ACREF/ENVCD OPERON REPRESSOR-RELATED"/>
    <property type="match status" value="1"/>
</dbReference>
<dbReference type="Gene3D" id="1.10.357.10">
    <property type="entry name" value="Tetracycline Repressor, domain 2"/>
    <property type="match status" value="1"/>
</dbReference>
<evidence type="ECO:0000259" key="3">
    <source>
        <dbReference type="PROSITE" id="PS50977"/>
    </source>
</evidence>
<proteinExistence type="predicted"/>
<organism evidence="4 5">
    <name type="scientific">Paenibacillus violae</name>
    <dbReference type="NCBI Taxonomy" id="3077234"/>
    <lineage>
        <taxon>Bacteria</taxon>
        <taxon>Bacillati</taxon>
        <taxon>Bacillota</taxon>
        <taxon>Bacilli</taxon>
        <taxon>Bacillales</taxon>
        <taxon>Paenibacillaceae</taxon>
        <taxon>Paenibacillus</taxon>
    </lineage>
</organism>
<dbReference type="PANTHER" id="PTHR43479:SF7">
    <property type="entry name" value="TETR-FAMILY TRANSCRIPTIONAL REGULATOR"/>
    <property type="match status" value="1"/>
</dbReference>
<dbReference type="InterPro" id="IPR050624">
    <property type="entry name" value="HTH-type_Tx_Regulator"/>
</dbReference>
<comment type="caution">
    <text evidence="4">The sequence shown here is derived from an EMBL/GenBank/DDBJ whole genome shotgun (WGS) entry which is preliminary data.</text>
</comment>
<name>A0ABU3RAB1_9BACL</name>
<dbReference type="InterPro" id="IPR001647">
    <property type="entry name" value="HTH_TetR"/>
</dbReference>
<accession>A0ABU3RAB1</accession>
<sequence>MMKMGTKVLNVRNTQTKQSLINAFLQLVSEKDFEKIRIADISQRAQVNRATFYAHFNDMYELLDYMIGDSASAAIVEYTSGTVKFDQDNIKQLVSCACYFYKQPKIKCRSSYIGLVVPLYVPVFANMINEGEIQWASGNVLMNQEEVARRVSVLVIGGYQAIELR</sequence>
<protein>
    <submittedName>
        <fullName evidence="4">TetR/AcrR family transcriptional regulator</fullName>
    </submittedName>
</protein>
<keyword evidence="1 2" id="KW-0238">DNA-binding</keyword>
<dbReference type="SUPFAM" id="SSF46689">
    <property type="entry name" value="Homeodomain-like"/>
    <property type="match status" value="1"/>
</dbReference>
<dbReference type="EMBL" id="JAWCUD010000002">
    <property type="protein sequence ID" value="MDU0200994.1"/>
    <property type="molecule type" value="Genomic_DNA"/>
</dbReference>
<feature type="DNA-binding region" description="H-T-H motif" evidence="2">
    <location>
        <begin position="37"/>
        <end position="56"/>
    </location>
</feature>
<evidence type="ECO:0000313" key="5">
    <source>
        <dbReference type="Proteomes" id="UP001260980"/>
    </source>
</evidence>
<feature type="domain" description="HTH tetR-type" evidence="3">
    <location>
        <begin position="14"/>
        <end position="74"/>
    </location>
</feature>
<keyword evidence="5" id="KW-1185">Reference proteome</keyword>
<evidence type="ECO:0000256" key="2">
    <source>
        <dbReference type="PROSITE-ProRule" id="PRU00335"/>
    </source>
</evidence>
<evidence type="ECO:0000313" key="4">
    <source>
        <dbReference type="EMBL" id="MDU0200994.1"/>
    </source>
</evidence>
<dbReference type="PROSITE" id="PS50977">
    <property type="entry name" value="HTH_TETR_2"/>
    <property type="match status" value="1"/>
</dbReference>
<reference evidence="4 5" key="1">
    <citation type="submission" date="2023-10" db="EMBL/GenBank/DDBJ databases">
        <title>Paenibacillus strain PFR10 Genome sequencing and assembly.</title>
        <authorList>
            <person name="Kim I."/>
        </authorList>
    </citation>
    <scope>NUCLEOTIDE SEQUENCE [LARGE SCALE GENOMIC DNA]</scope>
    <source>
        <strain evidence="4 5">PFR10</strain>
    </source>
</reference>
<dbReference type="RefSeq" id="WP_315950651.1">
    <property type="nucleotide sequence ID" value="NZ_JAWCUD010000002.1"/>
</dbReference>